<dbReference type="InterPro" id="IPR007112">
    <property type="entry name" value="Expansin/allergen_DPBB_dom"/>
</dbReference>
<comment type="caution">
    <text evidence="3">The sequence shown here is derived from an EMBL/GenBank/DDBJ whole genome shotgun (WGS) entry which is preliminary data.</text>
</comment>
<dbReference type="PROSITE" id="PS50843">
    <property type="entry name" value="EXPANSIN_CBD"/>
    <property type="match status" value="1"/>
</dbReference>
<proteinExistence type="predicted"/>
<organism evidence="3 4">
    <name type="scientific">Tanacetum coccineum</name>
    <dbReference type="NCBI Taxonomy" id="301880"/>
    <lineage>
        <taxon>Eukaryota</taxon>
        <taxon>Viridiplantae</taxon>
        <taxon>Streptophyta</taxon>
        <taxon>Embryophyta</taxon>
        <taxon>Tracheophyta</taxon>
        <taxon>Spermatophyta</taxon>
        <taxon>Magnoliopsida</taxon>
        <taxon>eudicotyledons</taxon>
        <taxon>Gunneridae</taxon>
        <taxon>Pentapetalae</taxon>
        <taxon>asterids</taxon>
        <taxon>campanulids</taxon>
        <taxon>Asterales</taxon>
        <taxon>Asteraceae</taxon>
        <taxon>Asteroideae</taxon>
        <taxon>Anthemideae</taxon>
        <taxon>Anthemidinae</taxon>
        <taxon>Tanacetum</taxon>
    </lineage>
</organism>
<sequence length="194" mass="20601">MSSILSLSSSLNTNNVTGKTHGKGGFLPALGTWYGDPRGAGSGGACGLGDDVQYPPFSSMISAGNANIFLHGKGCGDCYQTITDECPGACNNVPYHFDLSGTAFGAMANPGKADDLRNLGQVDIQYRRVECSYGKTSIAFKISEKTNPNWFATSIEFVDGDGKLSYVEIAQAHLTNFVPMQNTWGAVWAHVSKT</sequence>
<dbReference type="InterPro" id="IPR007117">
    <property type="entry name" value="Expansin_CBD"/>
</dbReference>
<evidence type="ECO:0000259" key="1">
    <source>
        <dbReference type="PROSITE" id="PS50842"/>
    </source>
</evidence>
<keyword evidence="4" id="KW-1185">Reference proteome</keyword>
<dbReference type="InterPro" id="IPR036749">
    <property type="entry name" value="Expansin_CBD_sf"/>
</dbReference>
<dbReference type="Gene3D" id="2.60.40.760">
    <property type="entry name" value="Expansin, cellulose-binding-like domain"/>
    <property type="match status" value="1"/>
</dbReference>
<evidence type="ECO:0000313" key="4">
    <source>
        <dbReference type="Proteomes" id="UP001151760"/>
    </source>
</evidence>
<gene>
    <name evidence="3" type="ORF">Tco_1043497</name>
</gene>
<dbReference type="Proteomes" id="UP001151760">
    <property type="component" value="Unassembled WGS sequence"/>
</dbReference>
<dbReference type="PANTHER" id="PTHR31692">
    <property type="entry name" value="EXPANSIN-B3"/>
    <property type="match status" value="1"/>
</dbReference>
<feature type="domain" description="Expansin-like EG45" evidence="1">
    <location>
        <begin position="43"/>
        <end position="136"/>
    </location>
</feature>
<dbReference type="SUPFAM" id="SSF50685">
    <property type="entry name" value="Barwin-like endoglucanases"/>
    <property type="match status" value="1"/>
</dbReference>
<reference evidence="3" key="2">
    <citation type="submission" date="2022-01" db="EMBL/GenBank/DDBJ databases">
        <authorList>
            <person name="Yamashiro T."/>
            <person name="Shiraishi A."/>
            <person name="Satake H."/>
            <person name="Nakayama K."/>
        </authorList>
    </citation>
    <scope>NUCLEOTIDE SEQUENCE</scope>
</reference>
<evidence type="ECO:0000313" key="3">
    <source>
        <dbReference type="EMBL" id="GJT76772.1"/>
    </source>
</evidence>
<dbReference type="EMBL" id="BQNB010018654">
    <property type="protein sequence ID" value="GJT76772.1"/>
    <property type="molecule type" value="Genomic_DNA"/>
</dbReference>
<dbReference type="Gene3D" id="2.40.40.10">
    <property type="entry name" value="RlpA-like domain"/>
    <property type="match status" value="1"/>
</dbReference>
<reference evidence="3" key="1">
    <citation type="journal article" date="2022" name="Int. J. Mol. Sci.">
        <title>Draft Genome of Tanacetum Coccineum: Genomic Comparison of Closely Related Tanacetum-Family Plants.</title>
        <authorList>
            <person name="Yamashiro T."/>
            <person name="Shiraishi A."/>
            <person name="Nakayama K."/>
            <person name="Satake H."/>
        </authorList>
    </citation>
    <scope>NUCLEOTIDE SEQUENCE</scope>
</reference>
<name>A0ABQ5GM91_9ASTR</name>
<dbReference type="PANTHER" id="PTHR31692:SF134">
    <property type="entry name" value="EXPANSIN_LOL PI, EXPANSIN, CELLULOSE-BINDING-LIKE DOMAIN SUPERFAMILY"/>
    <property type="match status" value="1"/>
</dbReference>
<evidence type="ECO:0000259" key="2">
    <source>
        <dbReference type="PROSITE" id="PS50843"/>
    </source>
</evidence>
<protein>
    <submittedName>
        <fullName evidence="3">Barwin-like endoglucanase</fullName>
    </submittedName>
</protein>
<dbReference type="SUPFAM" id="SSF49590">
    <property type="entry name" value="PHL pollen allergen"/>
    <property type="match status" value="1"/>
</dbReference>
<accession>A0ABQ5GM91</accession>
<feature type="domain" description="Expansin-like CBD" evidence="2">
    <location>
        <begin position="149"/>
        <end position="194"/>
    </location>
</feature>
<dbReference type="InterPro" id="IPR036908">
    <property type="entry name" value="RlpA-like_sf"/>
</dbReference>
<dbReference type="PROSITE" id="PS50842">
    <property type="entry name" value="EXPANSIN_EG45"/>
    <property type="match status" value="1"/>
</dbReference>
<dbReference type="Pfam" id="PF01357">
    <property type="entry name" value="Expansin_C"/>
    <property type="match status" value="1"/>
</dbReference>